<dbReference type="InterPro" id="IPR050587">
    <property type="entry name" value="GNT1/Glycosyltrans_8"/>
</dbReference>
<dbReference type="EMBL" id="JAGMUV010000041">
    <property type="protein sequence ID" value="KAH7111369.1"/>
    <property type="molecule type" value="Genomic_DNA"/>
</dbReference>
<evidence type="ECO:0000256" key="1">
    <source>
        <dbReference type="SAM" id="Phobius"/>
    </source>
</evidence>
<keyword evidence="1" id="KW-0472">Membrane</keyword>
<dbReference type="Proteomes" id="UP000738349">
    <property type="component" value="Unassembled WGS sequence"/>
</dbReference>
<protein>
    <submittedName>
        <fullName evidence="2">Glycosyltransferase family 8 protein</fullName>
    </submittedName>
</protein>
<keyword evidence="1" id="KW-1133">Transmembrane helix</keyword>
<dbReference type="OrthoDB" id="2014201at2759"/>
<keyword evidence="1" id="KW-0812">Transmembrane</keyword>
<dbReference type="Gene3D" id="3.90.550.10">
    <property type="entry name" value="Spore Coat Polysaccharide Biosynthesis Protein SpsA, Chain A"/>
    <property type="match status" value="1"/>
</dbReference>
<evidence type="ECO:0000313" key="3">
    <source>
        <dbReference type="Proteomes" id="UP000738349"/>
    </source>
</evidence>
<evidence type="ECO:0000313" key="2">
    <source>
        <dbReference type="EMBL" id="KAH7111369.1"/>
    </source>
</evidence>
<dbReference type="InterPro" id="IPR029044">
    <property type="entry name" value="Nucleotide-diphossugar_trans"/>
</dbReference>
<dbReference type="AlphaFoldDB" id="A0A9P9D2D1"/>
<proteinExistence type="predicted"/>
<reference evidence="2" key="1">
    <citation type="journal article" date="2021" name="Nat. Commun.">
        <title>Genetic determinants of endophytism in the Arabidopsis root mycobiome.</title>
        <authorList>
            <person name="Mesny F."/>
            <person name="Miyauchi S."/>
            <person name="Thiergart T."/>
            <person name="Pickel B."/>
            <person name="Atanasova L."/>
            <person name="Karlsson M."/>
            <person name="Huettel B."/>
            <person name="Barry K.W."/>
            <person name="Haridas S."/>
            <person name="Chen C."/>
            <person name="Bauer D."/>
            <person name="Andreopoulos W."/>
            <person name="Pangilinan J."/>
            <person name="LaButti K."/>
            <person name="Riley R."/>
            <person name="Lipzen A."/>
            <person name="Clum A."/>
            <person name="Drula E."/>
            <person name="Henrissat B."/>
            <person name="Kohler A."/>
            <person name="Grigoriev I.V."/>
            <person name="Martin F.M."/>
            <person name="Hacquard S."/>
        </authorList>
    </citation>
    <scope>NUCLEOTIDE SEQUENCE</scope>
    <source>
        <strain evidence="2">MPI-CAGE-AT-0147</strain>
    </source>
</reference>
<name>A0A9P9D2D1_9HYPO</name>
<dbReference type="PANTHER" id="PTHR11183">
    <property type="entry name" value="GLYCOGENIN SUBFAMILY MEMBER"/>
    <property type="match status" value="1"/>
</dbReference>
<keyword evidence="3" id="KW-1185">Reference proteome</keyword>
<gene>
    <name evidence="2" type="ORF">EDB81DRAFT_362831</name>
</gene>
<feature type="transmembrane region" description="Helical" evidence="1">
    <location>
        <begin position="7"/>
        <end position="29"/>
    </location>
</feature>
<comment type="caution">
    <text evidence="2">The sequence shown here is derived from an EMBL/GenBank/DDBJ whole genome shotgun (WGS) entry which is preliminary data.</text>
</comment>
<sequence>MRLSTRLARFAALAFVAIMILLSTLWLGYGNTVLHSAPLSGNSTFLDSCPGFRPFWTTEQLEPRFAYAQYATDLDYLCNCAINFARLNRLGATYDKILIFPEDWSSGSSKEAVAMRKFHSAYPDVELRPFGLLSTAKGDATWRNSLTKFHAFALTDYTRVLAFDSDSLVIQNMDHYFLAPLAPVAVPRAYWLNDNDAAVGKQLVGSHIMLIEPNQNRYNQIINEALASGDFDMEIVNRMFGRSAMILPHRRLAMLSGELRATNHSKYLAPDEGEEWNAMGEISRAYLVHFSDWPLPKPWKHRTQKQWEAALPICRDDDVEIADKPRCADRFMWSGLYEAYDDGKERYCKFIG</sequence>
<dbReference type="SUPFAM" id="SSF53448">
    <property type="entry name" value="Nucleotide-diphospho-sugar transferases"/>
    <property type="match status" value="1"/>
</dbReference>
<organism evidence="2 3">
    <name type="scientific">Dactylonectria macrodidyma</name>
    <dbReference type="NCBI Taxonomy" id="307937"/>
    <lineage>
        <taxon>Eukaryota</taxon>
        <taxon>Fungi</taxon>
        <taxon>Dikarya</taxon>
        <taxon>Ascomycota</taxon>
        <taxon>Pezizomycotina</taxon>
        <taxon>Sordariomycetes</taxon>
        <taxon>Hypocreomycetidae</taxon>
        <taxon>Hypocreales</taxon>
        <taxon>Nectriaceae</taxon>
        <taxon>Dactylonectria</taxon>
    </lineage>
</organism>
<accession>A0A9P9D2D1</accession>